<evidence type="ECO:0000313" key="3">
    <source>
        <dbReference type="Proteomes" id="UP000479190"/>
    </source>
</evidence>
<dbReference type="AlphaFoldDB" id="A0A6H5IEI7"/>
<dbReference type="EMBL" id="CADCXV010000778">
    <property type="protein sequence ID" value="CAB0035324.1"/>
    <property type="molecule type" value="Genomic_DNA"/>
</dbReference>
<sequence length="225" mass="25281">MRRNTHELSRVRLYFVATADAAGKNEKSKQVSMLMPSSSSSETRDEKFKSQSFCSSSSSTDSPVCVYVHRSSNSRERTSHTASQHNAVLMQAHAACSLQPMYTARTHIHTHKQIHTVSAHECTRGDRLSLHLDVRMHTRTRAAPRISPPCAQTRCSVPRCRPPPAPCISEYADTQLLVRLYHRGSCSCFGCRFHVRCTTDTHTDILGRYTYASIAALAELIYTHE</sequence>
<keyword evidence="3" id="KW-1185">Reference proteome</keyword>
<feature type="region of interest" description="Disordered" evidence="1">
    <location>
        <begin position="25"/>
        <end position="45"/>
    </location>
</feature>
<proteinExistence type="predicted"/>
<name>A0A6H5IEI7_9HYME</name>
<gene>
    <name evidence="2" type="ORF">TBRA_LOCUS7222</name>
</gene>
<evidence type="ECO:0000313" key="2">
    <source>
        <dbReference type="EMBL" id="CAB0035324.1"/>
    </source>
</evidence>
<evidence type="ECO:0000256" key="1">
    <source>
        <dbReference type="SAM" id="MobiDB-lite"/>
    </source>
</evidence>
<organism evidence="2 3">
    <name type="scientific">Trichogramma brassicae</name>
    <dbReference type="NCBI Taxonomy" id="86971"/>
    <lineage>
        <taxon>Eukaryota</taxon>
        <taxon>Metazoa</taxon>
        <taxon>Ecdysozoa</taxon>
        <taxon>Arthropoda</taxon>
        <taxon>Hexapoda</taxon>
        <taxon>Insecta</taxon>
        <taxon>Pterygota</taxon>
        <taxon>Neoptera</taxon>
        <taxon>Endopterygota</taxon>
        <taxon>Hymenoptera</taxon>
        <taxon>Apocrita</taxon>
        <taxon>Proctotrupomorpha</taxon>
        <taxon>Chalcidoidea</taxon>
        <taxon>Trichogrammatidae</taxon>
        <taxon>Trichogramma</taxon>
    </lineage>
</organism>
<dbReference type="Proteomes" id="UP000479190">
    <property type="component" value="Unassembled WGS sequence"/>
</dbReference>
<protein>
    <submittedName>
        <fullName evidence="2">Uncharacterized protein</fullName>
    </submittedName>
</protein>
<reference evidence="2 3" key="1">
    <citation type="submission" date="2020-02" db="EMBL/GenBank/DDBJ databases">
        <authorList>
            <person name="Ferguson B K."/>
        </authorList>
    </citation>
    <scope>NUCLEOTIDE SEQUENCE [LARGE SCALE GENOMIC DNA]</scope>
</reference>
<accession>A0A6H5IEI7</accession>